<protein>
    <recommendedName>
        <fullName evidence="2">Ig-like domain-containing protein</fullName>
    </recommendedName>
</protein>
<dbReference type="SMART" id="SM00406">
    <property type="entry name" value="IGv"/>
    <property type="match status" value="1"/>
</dbReference>
<dbReference type="Ensembl" id="ENSCCNT00000020601.1">
    <property type="protein sequence ID" value="ENSCCNP00000015777.1"/>
    <property type="gene ID" value="ENSCCNG00000016139.1"/>
</dbReference>
<dbReference type="SMART" id="SM00407">
    <property type="entry name" value="IGc1"/>
    <property type="match status" value="3"/>
</dbReference>
<dbReference type="InterPro" id="IPR013783">
    <property type="entry name" value="Ig-like_fold"/>
</dbReference>
<organism evidence="3">
    <name type="scientific">Castor canadensis</name>
    <name type="common">American beaver</name>
    <dbReference type="NCBI Taxonomy" id="51338"/>
    <lineage>
        <taxon>Eukaryota</taxon>
        <taxon>Metazoa</taxon>
        <taxon>Chordata</taxon>
        <taxon>Craniata</taxon>
        <taxon>Vertebrata</taxon>
        <taxon>Euteleostomi</taxon>
        <taxon>Mammalia</taxon>
        <taxon>Eutheria</taxon>
        <taxon>Euarchontoglires</taxon>
        <taxon>Glires</taxon>
        <taxon>Rodentia</taxon>
        <taxon>Castorimorpha</taxon>
        <taxon>Castoridae</taxon>
        <taxon>Castor</taxon>
    </lineage>
</organism>
<dbReference type="PROSITE" id="PS00290">
    <property type="entry name" value="IG_MHC"/>
    <property type="match status" value="1"/>
</dbReference>
<dbReference type="AlphaFoldDB" id="A0A8C0WTG5"/>
<dbReference type="InterPro" id="IPR007110">
    <property type="entry name" value="Ig-like_dom"/>
</dbReference>
<dbReference type="InterPro" id="IPR003597">
    <property type="entry name" value="Ig_C1-set"/>
</dbReference>
<sequence>QITLKESGPGLVPPSQTLRLTWKALEWLANIWWNDNTYYNPALKSQLTISKDSSNNLVFLTMTNLDPTDMATYHCAKAALRHSLGWTLVTVSSVTVKPPDVFSIISGCKAPKEDSIMDLACLVTGYVPEPVKVTWHSEAQGQIQKTFPSVRIGELYTLTSLLSFPASEWKDKHHRCIINHYETNKNINETFQLPVSSVKPFHNVYVFQNNLLHIKKIQNVCDLKSFQEKKKEKEEEKEEKECSSHPCPPHIYLLHPPLKDLWLKEEAIYTCFVVGDDLQKAHLSWKVAGVPQTHSVKEESLKQLVNGSQSMSSHLTLTRSMWNKGTPVYCTLTHPSLVSHKVLTALKEQGSKAPSSLSISLLSMSVPAETASWLLCEVSGFSPPDILLMWLEDKREVNPSWFASTHPMAQAGNKTFRSWSILRLPATAGTSPATYTCVVRHEASRTMLNASKILDTVDESYPGRDHWTGSGGEARMEEPLSSSRFTATACSEPLSFSSSLLHVWCENRLSQTPEPRWPSRSQVSPSCPYIVY</sequence>
<evidence type="ECO:0000313" key="3">
    <source>
        <dbReference type="Ensembl" id="ENSCCNP00000015777.1"/>
    </source>
</evidence>
<dbReference type="InterPro" id="IPR050380">
    <property type="entry name" value="Immune_Resp_Modulators"/>
</dbReference>
<dbReference type="InterPro" id="IPR013106">
    <property type="entry name" value="Ig_V-set"/>
</dbReference>
<dbReference type="PANTHER" id="PTHR23411">
    <property type="entry name" value="TAPASIN"/>
    <property type="match status" value="1"/>
</dbReference>
<dbReference type="InterPro" id="IPR036179">
    <property type="entry name" value="Ig-like_dom_sf"/>
</dbReference>
<evidence type="ECO:0000259" key="2">
    <source>
        <dbReference type="PROSITE" id="PS50835"/>
    </source>
</evidence>
<feature type="domain" description="Ig-like" evidence="2">
    <location>
        <begin position="354"/>
        <end position="455"/>
    </location>
</feature>
<dbReference type="SUPFAM" id="SSF48726">
    <property type="entry name" value="Immunoglobulin"/>
    <property type="match status" value="4"/>
</dbReference>
<dbReference type="PROSITE" id="PS50835">
    <property type="entry name" value="IG_LIKE"/>
    <property type="match status" value="3"/>
</dbReference>
<evidence type="ECO:0000256" key="1">
    <source>
        <dbReference type="ARBA" id="ARBA00023319"/>
    </source>
</evidence>
<dbReference type="Gene3D" id="2.60.40.10">
    <property type="entry name" value="Immunoglobulins"/>
    <property type="match status" value="4"/>
</dbReference>
<name>A0A8C0WTG5_CASCN</name>
<dbReference type="InterPro" id="IPR003006">
    <property type="entry name" value="Ig/MHC_CS"/>
</dbReference>
<keyword evidence="1" id="KW-0393">Immunoglobulin domain</keyword>
<proteinExistence type="predicted"/>
<feature type="domain" description="Ig-like" evidence="2">
    <location>
        <begin position="249"/>
        <end position="344"/>
    </location>
</feature>
<dbReference type="Pfam" id="PF07654">
    <property type="entry name" value="C1-set"/>
    <property type="match status" value="3"/>
</dbReference>
<feature type="domain" description="Ig-like" evidence="2">
    <location>
        <begin position="99"/>
        <end position="188"/>
    </location>
</feature>
<accession>A0A8C0WTG5</accession>
<reference evidence="3" key="1">
    <citation type="submission" date="2023-09" db="UniProtKB">
        <authorList>
            <consortium name="Ensembl"/>
        </authorList>
    </citation>
    <scope>IDENTIFICATION</scope>
</reference>